<feature type="signal peptide" evidence="1">
    <location>
        <begin position="1"/>
        <end position="21"/>
    </location>
</feature>
<accession>A0A7V8NPK1</accession>
<evidence type="ECO:0000313" key="3">
    <source>
        <dbReference type="Proteomes" id="UP000567293"/>
    </source>
</evidence>
<dbReference type="AlphaFoldDB" id="A0A7V8NPK1"/>
<dbReference type="Gene3D" id="2.120.10.30">
    <property type="entry name" value="TolB, C-terminal domain"/>
    <property type="match status" value="1"/>
</dbReference>
<keyword evidence="3" id="KW-1185">Reference proteome</keyword>
<keyword evidence="1" id="KW-0732">Signal</keyword>
<evidence type="ECO:0000256" key="1">
    <source>
        <dbReference type="SAM" id="SignalP"/>
    </source>
</evidence>
<feature type="chain" id="PRO_5030639372" evidence="1">
    <location>
        <begin position="22"/>
        <end position="333"/>
    </location>
</feature>
<comment type="caution">
    <text evidence="2">The sequence shown here is derived from an EMBL/GenBank/DDBJ whole genome shotgun (WGS) entry which is preliminary data.</text>
</comment>
<dbReference type="Proteomes" id="UP000567293">
    <property type="component" value="Unassembled WGS sequence"/>
</dbReference>
<dbReference type="EMBL" id="JACDQQ010000804">
    <property type="protein sequence ID" value="MBA0084987.1"/>
    <property type="molecule type" value="Genomic_DNA"/>
</dbReference>
<dbReference type="PROSITE" id="PS51257">
    <property type="entry name" value="PROKAR_LIPOPROTEIN"/>
    <property type="match status" value="1"/>
</dbReference>
<organism evidence="2 3">
    <name type="scientific">Candidatus Acidiferrum panamense</name>
    <dbReference type="NCBI Taxonomy" id="2741543"/>
    <lineage>
        <taxon>Bacteria</taxon>
        <taxon>Pseudomonadati</taxon>
        <taxon>Acidobacteriota</taxon>
        <taxon>Terriglobia</taxon>
        <taxon>Candidatus Acidiferrales</taxon>
        <taxon>Candidatus Acidiferrum</taxon>
    </lineage>
</organism>
<feature type="non-terminal residue" evidence="2">
    <location>
        <position position="333"/>
    </location>
</feature>
<name>A0A7V8NPK1_9BACT</name>
<evidence type="ECO:0000313" key="2">
    <source>
        <dbReference type="EMBL" id="MBA0084987.1"/>
    </source>
</evidence>
<gene>
    <name evidence="2" type="ORF">HRJ53_08325</name>
</gene>
<protein>
    <submittedName>
        <fullName evidence="2">S9 family peptidase</fullName>
    </submittedName>
</protein>
<reference evidence="2" key="1">
    <citation type="submission" date="2020-06" db="EMBL/GenBank/DDBJ databases">
        <title>Legume-microbial interactions unlock mineral nutrients during tropical forest succession.</title>
        <authorList>
            <person name="Epihov D.Z."/>
        </authorList>
    </citation>
    <scope>NUCLEOTIDE SEQUENCE [LARGE SCALE GENOMIC DNA]</scope>
    <source>
        <strain evidence="2">Pan2503</strain>
    </source>
</reference>
<proteinExistence type="predicted"/>
<sequence length="333" mass="37651">MKLRFGFVVILLFACVAAAMADKRGGLPPLIDRDVIFGNPEIAAAQISPDGHYIAFLKPWKDTRNIYVKTVDEPFSAARLLTTEAKRPIAGYFWTRDGKYILYVKDNDGDENYNIYAVDPAAKPAAGAEAPPSRDLTGLKGVRVEIFEVPKADPDVVYIGLNDRDKAWHDLYKLKLSTGTKEMMRKNTERITGWVFDLKGQLRMVTRSAENGDTEMLRVDADSFTKVYSCTVFETCYPLQFQPGNQRIYMETNQGTDLTSLVLFDPQTMKTEMVESDPLGRVDFGGALFSEATDELIETWYAADRVKEYYKDKKFGDDVHFIEGRFPGHEVKV</sequence>
<dbReference type="InterPro" id="IPR011042">
    <property type="entry name" value="6-blade_b-propeller_TolB-like"/>
</dbReference>
<dbReference type="SUPFAM" id="SSF82171">
    <property type="entry name" value="DPP6 N-terminal domain-like"/>
    <property type="match status" value="1"/>
</dbReference>